<dbReference type="InterPro" id="IPR045057">
    <property type="entry name" value="Gcn5-rel_NAT"/>
</dbReference>
<proteinExistence type="predicted"/>
<dbReference type="InterPro" id="IPR000182">
    <property type="entry name" value="GNAT_dom"/>
</dbReference>
<organism evidence="3 4">
    <name type="scientific">Belliella aquatica</name>
    <dbReference type="NCBI Taxonomy" id="1323734"/>
    <lineage>
        <taxon>Bacteria</taxon>
        <taxon>Pseudomonadati</taxon>
        <taxon>Bacteroidota</taxon>
        <taxon>Cytophagia</taxon>
        <taxon>Cytophagales</taxon>
        <taxon>Cyclobacteriaceae</taxon>
        <taxon>Belliella</taxon>
    </lineage>
</organism>
<name>A0ABQ1MEU7_9BACT</name>
<reference evidence="4" key="1">
    <citation type="journal article" date="2019" name="Int. J. Syst. Evol. Microbiol.">
        <title>The Global Catalogue of Microorganisms (GCM) 10K type strain sequencing project: providing services to taxonomists for standard genome sequencing and annotation.</title>
        <authorList>
            <consortium name="The Broad Institute Genomics Platform"/>
            <consortium name="The Broad Institute Genome Sequencing Center for Infectious Disease"/>
            <person name="Wu L."/>
            <person name="Ma J."/>
        </authorList>
    </citation>
    <scope>NUCLEOTIDE SEQUENCE [LARGE SCALE GENOMIC DNA]</scope>
    <source>
        <strain evidence="4">CGMCC 1.12479</strain>
    </source>
</reference>
<dbReference type="PANTHER" id="PTHR31435">
    <property type="entry name" value="PROTEIN NATD1"/>
    <property type="match status" value="1"/>
</dbReference>
<dbReference type="Proteomes" id="UP000635885">
    <property type="component" value="Unassembled WGS sequence"/>
</dbReference>
<evidence type="ECO:0000313" key="3">
    <source>
        <dbReference type="EMBL" id="GGC39561.1"/>
    </source>
</evidence>
<dbReference type="PANTHER" id="PTHR31435:SF10">
    <property type="entry name" value="BSR4717 PROTEIN"/>
    <property type="match status" value="1"/>
</dbReference>
<comment type="caution">
    <text evidence="3">The sequence shown here is derived from an EMBL/GenBank/DDBJ whole genome shotgun (WGS) entry which is preliminary data.</text>
</comment>
<dbReference type="Pfam" id="PF14542">
    <property type="entry name" value="Acetyltransf_CG"/>
    <property type="match status" value="1"/>
</dbReference>
<dbReference type="PROSITE" id="PS51729">
    <property type="entry name" value="GNAT_YJDJ"/>
    <property type="match status" value="1"/>
</dbReference>
<dbReference type="PROSITE" id="PS51186">
    <property type="entry name" value="GNAT"/>
    <property type="match status" value="1"/>
</dbReference>
<sequence>MTNIKHEKSENKGQFTLIIENKEIGLMTYSLSGNQKMIIEHTEVSPDYKGEGLGEKLVYEAVDYARKEKLKISPHCGFAKRIFTKNEEIQDVIT</sequence>
<dbReference type="CDD" id="cd04301">
    <property type="entry name" value="NAT_SF"/>
    <property type="match status" value="1"/>
</dbReference>
<dbReference type="EMBL" id="BMFD01000005">
    <property type="protein sequence ID" value="GGC39561.1"/>
    <property type="molecule type" value="Genomic_DNA"/>
</dbReference>
<gene>
    <name evidence="3" type="primary">yjdJ</name>
    <name evidence="3" type="ORF">GCM10010993_17910</name>
</gene>
<dbReference type="Gene3D" id="3.40.630.30">
    <property type="match status" value="1"/>
</dbReference>
<dbReference type="InterPro" id="IPR016181">
    <property type="entry name" value="Acyl_CoA_acyltransferase"/>
</dbReference>
<dbReference type="RefSeq" id="WP_188441947.1">
    <property type="nucleotide sequence ID" value="NZ_BMFD01000005.1"/>
</dbReference>
<accession>A0ABQ1MEU7</accession>
<feature type="domain" description="N-acetyltransferase" evidence="2">
    <location>
        <begin position="7"/>
        <end position="94"/>
    </location>
</feature>
<evidence type="ECO:0000259" key="2">
    <source>
        <dbReference type="PROSITE" id="PS51729"/>
    </source>
</evidence>
<evidence type="ECO:0000313" key="4">
    <source>
        <dbReference type="Proteomes" id="UP000635885"/>
    </source>
</evidence>
<dbReference type="InterPro" id="IPR031165">
    <property type="entry name" value="GNAT_YJDJ"/>
</dbReference>
<dbReference type="SUPFAM" id="SSF55729">
    <property type="entry name" value="Acyl-CoA N-acyltransferases (Nat)"/>
    <property type="match status" value="1"/>
</dbReference>
<keyword evidence="4" id="KW-1185">Reference proteome</keyword>
<protein>
    <recommendedName>
        <fullName evidence="5">Acetyltransferase</fullName>
    </recommendedName>
</protein>
<evidence type="ECO:0000259" key="1">
    <source>
        <dbReference type="PROSITE" id="PS51186"/>
    </source>
</evidence>
<evidence type="ECO:0008006" key="5">
    <source>
        <dbReference type="Google" id="ProtNLM"/>
    </source>
</evidence>
<feature type="domain" description="N-acetyltransferase" evidence="1">
    <location>
        <begin position="1"/>
        <end position="94"/>
    </location>
</feature>